<evidence type="ECO:0000256" key="1">
    <source>
        <dbReference type="ARBA" id="ARBA00023125"/>
    </source>
</evidence>
<dbReference type="Gene3D" id="1.10.357.10">
    <property type="entry name" value="Tetracycline Repressor, domain 2"/>
    <property type="match status" value="1"/>
</dbReference>
<dbReference type="InterPro" id="IPR001647">
    <property type="entry name" value="HTH_TetR"/>
</dbReference>
<accession>A0A6P1YVA2</accession>
<organism evidence="4 5">
    <name type="scientific">Ancylobacter pratisalsi</name>
    <dbReference type="NCBI Taxonomy" id="1745854"/>
    <lineage>
        <taxon>Bacteria</taxon>
        <taxon>Pseudomonadati</taxon>
        <taxon>Pseudomonadota</taxon>
        <taxon>Alphaproteobacteria</taxon>
        <taxon>Hyphomicrobiales</taxon>
        <taxon>Xanthobacteraceae</taxon>
        <taxon>Ancylobacter</taxon>
    </lineage>
</organism>
<keyword evidence="1 2" id="KW-0238">DNA-binding</keyword>
<gene>
    <name evidence="4" type="ORF">G3A50_02875</name>
</gene>
<dbReference type="Proteomes" id="UP000464751">
    <property type="component" value="Chromosome"/>
</dbReference>
<reference evidence="4 5" key="1">
    <citation type="submission" date="2020-02" db="EMBL/GenBank/DDBJ databases">
        <authorList>
            <person name="Li G."/>
        </authorList>
    </citation>
    <scope>NUCLEOTIDE SEQUENCE [LARGE SCALE GENOMIC DNA]</scope>
    <source>
        <strain evidence="4 5">DSM 102029</strain>
    </source>
</reference>
<sequence>MTQTPGTTADATAKADDPRGRILDGFLALLSERSFERIGLSDVATRAGVSLAELRAAFGSTFDMLSTFIRDVDRKVLAGVAAEGDEAMADQPARDRVFDVVMRRLDVLAPHKDALRSLLKSVRRNPFFALALNKQAVRSAQWMLAAAKIDTAGLKGAARAQGLALVQARVLETFLRDEDPGLAKTMSVLDRELAKGERALGLLGNLCVLATCGGRRAERAAPYAGPAPQEPAAA</sequence>
<evidence type="ECO:0000256" key="2">
    <source>
        <dbReference type="PROSITE-ProRule" id="PRU00335"/>
    </source>
</evidence>
<feature type="domain" description="HTH tetR-type" evidence="3">
    <location>
        <begin position="16"/>
        <end position="76"/>
    </location>
</feature>
<dbReference type="GO" id="GO:0003677">
    <property type="term" value="F:DNA binding"/>
    <property type="evidence" value="ECO:0007669"/>
    <property type="project" value="UniProtKB-UniRule"/>
</dbReference>
<dbReference type="EMBL" id="CP048630">
    <property type="protein sequence ID" value="QIB36053.1"/>
    <property type="molecule type" value="Genomic_DNA"/>
</dbReference>
<dbReference type="KEGG" id="apra:G3A50_02875"/>
<dbReference type="RefSeq" id="WP_163077239.1">
    <property type="nucleotide sequence ID" value="NZ_CP048630.1"/>
</dbReference>
<evidence type="ECO:0000313" key="5">
    <source>
        <dbReference type="Proteomes" id="UP000464751"/>
    </source>
</evidence>
<keyword evidence="5" id="KW-1185">Reference proteome</keyword>
<dbReference type="InterPro" id="IPR009057">
    <property type="entry name" value="Homeodomain-like_sf"/>
</dbReference>
<proteinExistence type="predicted"/>
<name>A0A6P1YVA2_9HYPH</name>
<dbReference type="PROSITE" id="PS50977">
    <property type="entry name" value="HTH_TETR_2"/>
    <property type="match status" value="1"/>
</dbReference>
<evidence type="ECO:0000259" key="3">
    <source>
        <dbReference type="PROSITE" id="PS50977"/>
    </source>
</evidence>
<protein>
    <submittedName>
        <fullName evidence="4">TetR/AcrR family transcriptional regulator</fullName>
    </submittedName>
</protein>
<feature type="DNA-binding region" description="H-T-H motif" evidence="2">
    <location>
        <begin position="39"/>
        <end position="58"/>
    </location>
</feature>
<dbReference type="SUPFAM" id="SSF46689">
    <property type="entry name" value="Homeodomain-like"/>
    <property type="match status" value="1"/>
</dbReference>
<dbReference type="AlphaFoldDB" id="A0A6P1YVA2"/>
<evidence type="ECO:0000313" key="4">
    <source>
        <dbReference type="EMBL" id="QIB36053.1"/>
    </source>
</evidence>